<evidence type="ECO:0000313" key="1">
    <source>
        <dbReference type="EMBL" id="KAF1830216.1"/>
    </source>
</evidence>
<protein>
    <submittedName>
        <fullName evidence="1">Uncharacterized protein</fullName>
    </submittedName>
</protein>
<sequence length="135" mass="14594">MQSYPGSRILLTKNNATIPHGAPPTIFRPISSSLRLRLGRHIILQCIHDVRPQGQLRPAYNIVADPKTLDPIHFSVLSVLKTAIPTGPNPPMPTGDVLPAWYIDLPKDVKSLLPCLYPAATTTSPEGSSTPAVQS</sequence>
<dbReference type="AlphaFoldDB" id="A0A6A5K2B1"/>
<evidence type="ECO:0000313" key="2">
    <source>
        <dbReference type="Proteomes" id="UP000800040"/>
    </source>
</evidence>
<accession>A0A6A5K2B1</accession>
<name>A0A6A5K2B1_9PLEO</name>
<proteinExistence type="predicted"/>
<dbReference type="OrthoDB" id="3800804at2759"/>
<dbReference type="EMBL" id="ML975405">
    <property type="protein sequence ID" value="KAF1830216.1"/>
    <property type="molecule type" value="Genomic_DNA"/>
</dbReference>
<reference evidence="1" key="1">
    <citation type="submission" date="2020-01" db="EMBL/GenBank/DDBJ databases">
        <authorList>
            <consortium name="DOE Joint Genome Institute"/>
            <person name="Haridas S."/>
            <person name="Albert R."/>
            <person name="Binder M."/>
            <person name="Bloem J."/>
            <person name="Labutti K."/>
            <person name="Salamov A."/>
            <person name="Andreopoulos B."/>
            <person name="Baker S.E."/>
            <person name="Barry K."/>
            <person name="Bills G."/>
            <person name="Bluhm B.H."/>
            <person name="Cannon C."/>
            <person name="Castanera R."/>
            <person name="Culley D.E."/>
            <person name="Daum C."/>
            <person name="Ezra D."/>
            <person name="Gonzalez J.B."/>
            <person name="Henrissat B."/>
            <person name="Kuo A."/>
            <person name="Liang C."/>
            <person name="Lipzen A."/>
            <person name="Lutzoni F."/>
            <person name="Magnuson J."/>
            <person name="Mondo S."/>
            <person name="Nolan M."/>
            <person name="Ohm R."/>
            <person name="Pangilinan J."/>
            <person name="Park H.-J."/>
            <person name="Ramirez L."/>
            <person name="Alfaro M."/>
            <person name="Sun H."/>
            <person name="Tritt A."/>
            <person name="Yoshinaga Y."/>
            <person name="Zwiers L.-H."/>
            <person name="Turgeon B.G."/>
            <person name="Goodwin S.B."/>
            <person name="Spatafora J.W."/>
            <person name="Crous P.W."/>
            <person name="Grigoriev I.V."/>
        </authorList>
    </citation>
    <scope>NUCLEOTIDE SEQUENCE</scope>
    <source>
        <strain evidence="1">P77</strain>
    </source>
</reference>
<organism evidence="1 2">
    <name type="scientific">Decorospora gaudefroyi</name>
    <dbReference type="NCBI Taxonomy" id="184978"/>
    <lineage>
        <taxon>Eukaryota</taxon>
        <taxon>Fungi</taxon>
        <taxon>Dikarya</taxon>
        <taxon>Ascomycota</taxon>
        <taxon>Pezizomycotina</taxon>
        <taxon>Dothideomycetes</taxon>
        <taxon>Pleosporomycetidae</taxon>
        <taxon>Pleosporales</taxon>
        <taxon>Pleosporineae</taxon>
        <taxon>Pleosporaceae</taxon>
        <taxon>Decorospora</taxon>
    </lineage>
</organism>
<gene>
    <name evidence="1" type="ORF">BDW02DRAFT_112765</name>
</gene>
<dbReference type="Proteomes" id="UP000800040">
    <property type="component" value="Unassembled WGS sequence"/>
</dbReference>
<keyword evidence="2" id="KW-1185">Reference proteome</keyword>